<dbReference type="RefSeq" id="WP_378280260.1">
    <property type="nucleotide sequence ID" value="NZ_JBHSON010000004.1"/>
</dbReference>
<reference evidence="3" key="1">
    <citation type="journal article" date="2019" name="Int. J. Syst. Evol. Microbiol.">
        <title>The Global Catalogue of Microorganisms (GCM) 10K type strain sequencing project: providing services to taxonomists for standard genome sequencing and annotation.</title>
        <authorList>
            <consortium name="The Broad Institute Genomics Platform"/>
            <consortium name="The Broad Institute Genome Sequencing Center for Infectious Disease"/>
            <person name="Wu L."/>
            <person name="Ma J."/>
        </authorList>
    </citation>
    <scope>NUCLEOTIDE SEQUENCE [LARGE SCALE GENOMIC DNA]</scope>
    <source>
        <strain evidence="3">KCTC 42087</strain>
    </source>
</reference>
<evidence type="ECO:0000313" key="2">
    <source>
        <dbReference type="EMBL" id="MFC5744789.1"/>
    </source>
</evidence>
<evidence type="ECO:0008006" key="4">
    <source>
        <dbReference type="Google" id="ProtNLM"/>
    </source>
</evidence>
<organism evidence="2 3">
    <name type="scientific">Actinomadura rugatobispora</name>
    <dbReference type="NCBI Taxonomy" id="1994"/>
    <lineage>
        <taxon>Bacteria</taxon>
        <taxon>Bacillati</taxon>
        <taxon>Actinomycetota</taxon>
        <taxon>Actinomycetes</taxon>
        <taxon>Streptosporangiales</taxon>
        <taxon>Thermomonosporaceae</taxon>
        <taxon>Actinomadura</taxon>
    </lineage>
</organism>
<comment type="caution">
    <text evidence="2">The sequence shown here is derived from an EMBL/GenBank/DDBJ whole genome shotgun (WGS) entry which is preliminary data.</text>
</comment>
<feature type="compositionally biased region" description="Pro residues" evidence="1">
    <location>
        <begin position="38"/>
        <end position="53"/>
    </location>
</feature>
<accession>A0ABW0ZSD9</accession>
<keyword evidence="3" id="KW-1185">Reference proteome</keyword>
<protein>
    <recommendedName>
        <fullName evidence="4">Helix-turn-helix domain-containing protein</fullName>
    </recommendedName>
</protein>
<evidence type="ECO:0000313" key="3">
    <source>
        <dbReference type="Proteomes" id="UP001596074"/>
    </source>
</evidence>
<sequence>MAKRTITCRCCGRPGPHRGHGYREACYRRWAAAGRPASGPPMPREPSECPPRPGHNAAAARQQYKELREAGQTRLEAAAQIGISFTTSWRYEAWLRDEVMSR</sequence>
<dbReference type="EMBL" id="JBHSON010000004">
    <property type="protein sequence ID" value="MFC5744789.1"/>
    <property type="molecule type" value="Genomic_DNA"/>
</dbReference>
<evidence type="ECO:0000256" key="1">
    <source>
        <dbReference type="SAM" id="MobiDB-lite"/>
    </source>
</evidence>
<feature type="region of interest" description="Disordered" evidence="1">
    <location>
        <begin position="35"/>
        <end position="60"/>
    </location>
</feature>
<name>A0ABW0ZSD9_9ACTN</name>
<dbReference type="Proteomes" id="UP001596074">
    <property type="component" value="Unassembled WGS sequence"/>
</dbReference>
<gene>
    <name evidence="2" type="ORF">ACFPZN_04090</name>
</gene>
<proteinExistence type="predicted"/>